<dbReference type="InterPro" id="IPR009018">
    <property type="entry name" value="Signal_recog_particle_SRP9/14"/>
</dbReference>
<dbReference type="GO" id="GO:0006614">
    <property type="term" value="P:SRP-dependent cotranslational protein targeting to membrane"/>
    <property type="evidence" value="ECO:0007669"/>
    <property type="project" value="InterPro"/>
</dbReference>
<reference evidence="3" key="1">
    <citation type="journal article" date="2015" name="PLoS ONE">
        <title>Comprehensive Evaluation of Toxoplasma gondii VEG and Neospora caninum LIV Genomes with Tachyzoite Stage Transcriptome and Proteome Defines Novel Transcript Features.</title>
        <authorList>
            <person name="Ramaprasad A."/>
            <person name="Mourier T."/>
            <person name="Naeem R."/>
            <person name="Malas T.B."/>
            <person name="Moussa E."/>
            <person name="Panigrahi A."/>
            <person name="Vermont S.J."/>
            <person name="Otto T.D."/>
            <person name="Wastling J."/>
            <person name="Pain A."/>
        </authorList>
    </citation>
    <scope>NUCLEOTIDE SEQUENCE</scope>
    <source>
        <strain evidence="3">Liverpool</strain>
    </source>
</reference>
<organism evidence="3">
    <name type="scientific">Neospora caninum (strain Liverpool)</name>
    <dbReference type="NCBI Taxonomy" id="572307"/>
    <lineage>
        <taxon>Eukaryota</taxon>
        <taxon>Sar</taxon>
        <taxon>Alveolata</taxon>
        <taxon>Apicomplexa</taxon>
        <taxon>Conoidasida</taxon>
        <taxon>Coccidia</taxon>
        <taxon>Eucoccidiorida</taxon>
        <taxon>Eimeriorina</taxon>
        <taxon>Sarcocystidae</taxon>
        <taxon>Neospora</taxon>
    </lineage>
</organism>
<dbReference type="InterPro" id="IPR039432">
    <property type="entry name" value="SRP9_dom"/>
</dbReference>
<sequence length="111" mass="12556">MVLLSDWQAFVLAVRDMFVHSPNTTRCTMKYKRQSAELTVKVTDNVTCLKYRATDPAELKNVDRFGRSFMQWTLQPSSASGNLPLDFLPSATSESAAGKREAKSRRRRRGA</sequence>
<dbReference type="Gene3D" id="3.30.720.10">
    <property type="entry name" value="Signal recognition particle alu RNA binding heterodimer, srp9/1"/>
    <property type="match status" value="1"/>
</dbReference>
<dbReference type="InterPro" id="IPR039914">
    <property type="entry name" value="SRP9-like"/>
</dbReference>
<evidence type="ECO:0000259" key="2">
    <source>
        <dbReference type="Pfam" id="PF05486"/>
    </source>
</evidence>
<protein>
    <submittedName>
        <fullName evidence="3">Signal recognition particle 9 kDa protein,putative</fullName>
    </submittedName>
</protein>
<feature type="compositionally biased region" description="Basic residues" evidence="1">
    <location>
        <begin position="102"/>
        <end position="111"/>
    </location>
</feature>
<feature type="region of interest" description="Disordered" evidence="1">
    <location>
        <begin position="78"/>
        <end position="111"/>
    </location>
</feature>
<evidence type="ECO:0000313" key="3">
    <source>
        <dbReference type="EMBL" id="CEL69330.1"/>
    </source>
</evidence>
<proteinExistence type="predicted"/>
<name>A0A0F7ULC6_NEOCL</name>
<dbReference type="Pfam" id="PF05486">
    <property type="entry name" value="SRP9-21"/>
    <property type="match status" value="1"/>
</dbReference>
<gene>
    <name evidence="3" type="ORF">BN1204_050430</name>
</gene>
<dbReference type="AlphaFoldDB" id="A0A0F7ULC6"/>
<dbReference type="GO" id="GO:0005786">
    <property type="term" value="C:signal recognition particle, endoplasmic reticulum targeting"/>
    <property type="evidence" value="ECO:0007669"/>
    <property type="project" value="TreeGrafter"/>
</dbReference>
<accession>A0A0F7ULC6</accession>
<dbReference type="PANTHER" id="PTHR12834">
    <property type="entry name" value="SIGNAL RECOGNITION PARTICLE 9 KDA PROTEIN"/>
    <property type="match status" value="1"/>
</dbReference>
<evidence type="ECO:0000256" key="1">
    <source>
        <dbReference type="SAM" id="MobiDB-lite"/>
    </source>
</evidence>
<dbReference type="GO" id="GO:0008312">
    <property type="term" value="F:7S RNA binding"/>
    <property type="evidence" value="ECO:0007669"/>
    <property type="project" value="InterPro"/>
</dbReference>
<dbReference type="PANTHER" id="PTHR12834:SF12">
    <property type="entry name" value="SIGNAL RECOGNITION PARTICLE 9 KDA PROTEIN"/>
    <property type="match status" value="1"/>
</dbReference>
<dbReference type="EMBL" id="LN714485">
    <property type="protein sequence ID" value="CEL69330.1"/>
    <property type="molecule type" value="Genomic_DNA"/>
</dbReference>
<dbReference type="SUPFAM" id="SSF54762">
    <property type="entry name" value="Signal recognition particle alu RNA binding heterodimer, SRP9/14"/>
    <property type="match status" value="1"/>
</dbReference>
<feature type="domain" description="SRP9" evidence="2">
    <location>
        <begin position="4"/>
        <end position="61"/>
    </location>
</feature>